<proteinExistence type="predicted"/>
<evidence type="ECO:0000313" key="2">
    <source>
        <dbReference type="Proteomes" id="UP000095237"/>
    </source>
</evidence>
<dbReference type="Proteomes" id="UP000095237">
    <property type="component" value="Unassembled WGS sequence"/>
</dbReference>
<comment type="caution">
    <text evidence="1">The sequence shown here is derived from an EMBL/GenBank/DDBJ whole genome shotgun (WGS) entry which is preliminary data.</text>
</comment>
<accession>A0A1E5IN30</accession>
<keyword evidence="2" id="KW-1185">Reference proteome</keyword>
<sequence length="96" mass="10911">MFFEKSCILNEFLIDGCTNIVKYPLSLNISGNNDNLWQQALAVRPMLILLPLLASYKPYSGFQAKKSEALRNNVEKTKALLEKGWSKGFYILVLLL</sequence>
<name>A0A1E5IN30_ENDTX</name>
<gene>
    <name evidence="1" type="ORF">ATZ36_12035</name>
</gene>
<protein>
    <submittedName>
        <fullName evidence="1">Uncharacterized protein</fullName>
    </submittedName>
</protein>
<dbReference type="AlphaFoldDB" id="A0A1E5IN30"/>
<organism evidence="1 2">
    <name type="scientific">Endomicrobium trichonymphae</name>
    <dbReference type="NCBI Taxonomy" id="1408204"/>
    <lineage>
        <taxon>Bacteria</taxon>
        <taxon>Pseudomonadati</taxon>
        <taxon>Elusimicrobiota</taxon>
        <taxon>Endomicrobiia</taxon>
        <taxon>Endomicrobiales</taxon>
        <taxon>Endomicrobiaceae</taxon>
        <taxon>Candidatus Endomicrobiellum</taxon>
    </lineage>
</organism>
<evidence type="ECO:0000313" key="1">
    <source>
        <dbReference type="EMBL" id="OEG71896.1"/>
    </source>
</evidence>
<dbReference type="EMBL" id="LNVX01000019">
    <property type="protein sequence ID" value="OEG71896.1"/>
    <property type="molecule type" value="Genomic_DNA"/>
</dbReference>
<reference evidence="1 2" key="1">
    <citation type="submission" date="2015-11" db="EMBL/GenBank/DDBJ databases">
        <title>Evidence for parallel genomic evolution in an endosymbiosis of termite gut flagellates.</title>
        <authorList>
            <person name="Zheng H."/>
        </authorList>
    </citation>
    <scope>NUCLEOTIDE SEQUENCE [LARGE SCALE GENOMIC DNA]</scope>
    <source>
        <strain evidence="1 2">CET450</strain>
    </source>
</reference>